<keyword evidence="2" id="KW-0436">Ligase</keyword>
<dbReference type="Pfam" id="PF00501">
    <property type="entry name" value="AMP-binding"/>
    <property type="match status" value="2"/>
</dbReference>
<accession>A0A371P324</accession>
<dbReference type="OrthoDB" id="9803968at2"/>
<gene>
    <name evidence="5" type="ORF">DX116_14435</name>
</gene>
<protein>
    <submittedName>
        <fullName evidence="5">AMP-dependent synthetase</fullName>
    </submittedName>
</protein>
<evidence type="ECO:0000259" key="4">
    <source>
        <dbReference type="Pfam" id="PF13193"/>
    </source>
</evidence>
<dbReference type="Proteomes" id="UP000265581">
    <property type="component" value="Unassembled WGS sequence"/>
</dbReference>
<dbReference type="GO" id="GO:0031956">
    <property type="term" value="F:medium-chain fatty acid-CoA ligase activity"/>
    <property type="evidence" value="ECO:0007669"/>
    <property type="project" value="TreeGrafter"/>
</dbReference>
<evidence type="ECO:0000256" key="2">
    <source>
        <dbReference type="ARBA" id="ARBA00022598"/>
    </source>
</evidence>
<dbReference type="EMBL" id="QUBR01000002">
    <property type="protein sequence ID" value="REK70339.1"/>
    <property type="molecule type" value="Genomic_DNA"/>
</dbReference>
<proteinExistence type="inferred from homology"/>
<dbReference type="InterPro" id="IPR042099">
    <property type="entry name" value="ANL_N_sf"/>
</dbReference>
<reference evidence="5 6" key="1">
    <citation type="submission" date="2018-08" db="EMBL/GenBank/DDBJ databases">
        <title>Aeromicrobium sp. M2KJ-4, whole genome shotgun sequence.</title>
        <authorList>
            <person name="Tuo L."/>
        </authorList>
    </citation>
    <scope>NUCLEOTIDE SEQUENCE [LARGE SCALE GENOMIC DNA]</scope>
    <source>
        <strain evidence="5 6">M2KJ-4</strain>
    </source>
</reference>
<keyword evidence="6" id="KW-1185">Reference proteome</keyword>
<dbReference type="AlphaFoldDB" id="A0A371P324"/>
<evidence type="ECO:0000256" key="1">
    <source>
        <dbReference type="ARBA" id="ARBA00006432"/>
    </source>
</evidence>
<dbReference type="PANTHER" id="PTHR43201:SF5">
    <property type="entry name" value="MEDIUM-CHAIN ACYL-COA LIGASE ACSF2, MITOCHONDRIAL"/>
    <property type="match status" value="1"/>
</dbReference>
<name>A0A371P324_9ACTN</name>
<dbReference type="InterPro" id="IPR000873">
    <property type="entry name" value="AMP-dep_synth/lig_dom"/>
</dbReference>
<dbReference type="InterPro" id="IPR025110">
    <property type="entry name" value="AMP-bd_C"/>
</dbReference>
<dbReference type="PANTHER" id="PTHR43201">
    <property type="entry name" value="ACYL-COA SYNTHETASE"/>
    <property type="match status" value="1"/>
</dbReference>
<dbReference type="Gene3D" id="3.40.50.12780">
    <property type="entry name" value="N-terminal domain of ligase-like"/>
    <property type="match status" value="1"/>
</dbReference>
<dbReference type="InterPro" id="IPR045851">
    <property type="entry name" value="AMP-bd_C_sf"/>
</dbReference>
<evidence type="ECO:0000259" key="3">
    <source>
        <dbReference type="Pfam" id="PF00501"/>
    </source>
</evidence>
<feature type="domain" description="AMP-dependent synthetase/ligase" evidence="3">
    <location>
        <begin position="109"/>
        <end position="291"/>
    </location>
</feature>
<comment type="similarity">
    <text evidence="1">Belongs to the ATP-dependent AMP-binding enzyme family.</text>
</comment>
<comment type="caution">
    <text evidence="5">The sequence shown here is derived from an EMBL/GenBank/DDBJ whole genome shotgun (WGS) entry which is preliminary data.</text>
</comment>
<feature type="domain" description="AMP-binding enzyme C-terminal" evidence="4">
    <location>
        <begin position="360"/>
        <end position="431"/>
    </location>
</feature>
<dbReference type="SUPFAM" id="SSF56801">
    <property type="entry name" value="Acetyl-CoA synthetase-like"/>
    <property type="match status" value="1"/>
</dbReference>
<dbReference type="Pfam" id="PF13193">
    <property type="entry name" value="AMP-binding_C"/>
    <property type="match status" value="1"/>
</dbReference>
<organism evidence="5 6">
    <name type="scientific">Aeromicrobium endophyticum</name>
    <dbReference type="NCBI Taxonomy" id="2292704"/>
    <lineage>
        <taxon>Bacteria</taxon>
        <taxon>Bacillati</taxon>
        <taxon>Actinomycetota</taxon>
        <taxon>Actinomycetes</taxon>
        <taxon>Propionibacteriales</taxon>
        <taxon>Nocardioidaceae</taxon>
        <taxon>Aeromicrobium</taxon>
    </lineage>
</organism>
<dbReference type="GO" id="GO:0006631">
    <property type="term" value="P:fatty acid metabolic process"/>
    <property type="evidence" value="ECO:0007669"/>
    <property type="project" value="TreeGrafter"/>
</dbReference>
<dbReference type="Gene3D" id="3.30.300.30">
    <property type="match status" value="1"/>
</dbReference>
<sequence length="445" mass="47689">MFPAVLTASDSEQQQRRTAGSLASLGAVEGDRIVLAVPGSAAYVSVVLGALRLGVVPVPLDPRLTAHERDVIIEDVSPVLVVDELAGLDSLVDGPEAELGALPRCRPMHFTSGTTGRPKGVWSGLLSPEHAAALVAEERDLWGFAPEDVDLVVSPIYHSAPLRFAMGTLLAGGSIAVLPAFAPETFLSAVEDVRPTTMFCVPAHLQRLFAHVDEHGMTPDMSSFRLVAHAGAPCPEPVRRRAHDLFGVDVVWEFYGSTEGQFTACPAHEWVQHPGTLGHARPGRSISVDDDGQIWCTVPPWARFTYWNDPDKTAGAWRDTAGGPAFTVGDLGRVEDGLVYLDARRDDLIISGGVNVYPAEVEAALESVDGIVDVAVFGRDDERWGQRVCAAYVGEVDEAALRSAAAERLAPPKRPKSYERLAVLPRTATGKVRRTELAGSDHPPA</sequence>
<evidence type="ECO:0000313" key="6">
    <source>
        <dbReference type="Proteomes" id="UP000265581"/>
    </source>
</evidence>
<feature type="domain" description="AMP-dependent synthetase/ligase" evidence="3">
    <location>
        <begin position="6"/>
        <end position="82"/>
    </location>
</feature>
<evidence type="ECO:0000313" key="5">
    <source>
        <dbReference type="EMBL" id="REK70339.1"/>
    </source>
</evidence>
<dbReference type="RefSeq" id="WP_119704934.1">
    <property type="nucleotide sequence ID" value="NZ_JBHSOI010000002.1"/>
</dbReference>